<keyword evidence="4" id="KW-1185">Reference proteome</keyword>
<proteinExistence type="predicted"/>
<dbReference type="PIRSF" id="PIRSF018266">
    <property type="entry name" value="FecR"/>
    <property type="match status" value="1"/>
</dbReference>
<protein>
    <submittedName>
        <fullName evidence="3">FecR family protein</fullName>
    </submittedName>
</protein>
<reference evidence="3" key="1">
    <citation type="submission" date="2024-01" db="EMBL/GenBank/DDBJ databases">
        <title>Unpublished Manusciprt.</title>
        <authorList>
            <person name="Duman M."/>
            <person name="Valdes E.G."/>
            <person name="Ajmi N."/>
            <person name="Altun S."/>
            <person name="Saticioglu I.B."/>
        </authorList>
    </citation>
    <scope>NUCLEOTIDE SEQUENCE</scope>
    <source>
        <strain evidence="3">137P</strain>
    </source>
</reference>
<feature type="domain" description="FecR protein" evidence="1">
    <location>
        <begin position="112"/>
        <end position="204"/>
    </location>
</feature>
<dbReference type="Pfam" id="PF04773">
    <property type="entry name" value="FecR"/>
    <property type="match status" value="1"/>
</dbReference>
<evidence type="ECO:0000313" key="4">
    <source>
        <dbReference type="Proteomes" id="UP001354227"/>
    </source>
</evidence>
<gene>
    <name evidence="3" type="ORF">V0R62_03110</name>
</gene>
<evidence type="ECO:0000259" key="1">
    <source>
        <dbReference type="Pfam" id="PF04773"/>
    </source>
</evidence>
<dbReference type="RefSeq" id="WP_330102697.1">
    <property type="nucleotide sequence ID" value="NZ_JAZDCT010000003.1"/>
</dbReference>
<dbReference type="Pfam" id="PF16220">
    <property type="entry name" value="DUF4880"/>
    <property type="match status" value="1"/>
</dbReference>
<sequence>MSPGFPDEAMIGEAAQWLALLQSGQASAEELRAFEQWQAGDPLRAQVVRQMSLGLGGLQGGRVQGVSSERLLQALNTPRSSRRQFVHGSLAVAGVALAGLWASRWPGEGGDILQTGTGERRDLLLPDGSRLVLDARSQVAVRFDAEQRLVQLTRGQLLVDVRHDPTRPLLVATAEGRICALGTRFQVEQQATGTQLTMLHSRVEVTTLGGQRAEVGEGQQIRFEAQRLFALESVRGDATAWIEGRLEVRDRSLGEVIEQLRRYRPGIIRVSAAAARLRLSGIYPLDDSERSLQLLAKSLPIRISRHSDYWVSIDVP</sequence>
<name>A0ABU7H7S8_9PSED</name>
<dbReference type="InterPro" id="IPR032623">
    <property type="entry name" value="FecR_N"/>
</dbReference>
<dbReference type="PANTHER" id="PTHR30273">
    <property type="entry name" value="PERIPLASMIC SIGNAL SENSOR AND SIGMA FACTOR ACTIVATOR FECR-RELATED"/>
    <property type="match status" value="1"/>
</dbReference>
<dbReference type="EMBL" id="JAZDCT010000003">
    <property type="protein sequence ID" value="MEE1886636.1"/>
    <property type="molecule type" value="Genomic_DNA"/>
</dbReference>
<dbReference type="InterPro" id="IPR006860">
    <property type="entry name" value="FecR"/>
</dbReference>
<comment type="caution">
    <text evidence="3">The sequence shown here is derived from an EMBL/GenBank/DDBJ whole genome shotgun (WGS) entry which is preliminary data.</text>
</comment>
<dbReference type="Gene3D" id="2.60.120.1440">
    <property type="match status" value="1"/>
</dbReference>
<evidence type="ECO:0000313" key="3">
    <source>
        <dbReference type="EMBL" id="MEE1886636.1"/>
    </source>
</evidence>
<dbReference type="Proteomes" id="UP001354227">
    <property type="component" value="Unassembled WGS sequence"/>
</dbReference>
<feature type="domain" description="FecR N-terminal" evidence="2">
    <location>
        <begin position="13"/>
        <end position="51"/>
    </location>
</feature>
<dbReference type="InterPro" id="IPR012373">
    <property type="entry name" value="Ferrdict_sens_TM"/>
</dbReference>
<accession>A0ABU7H7S8</accession>
<organism evidence="3 4">
    <name type="scientific">Pseudomonas carassii</name>
    <dbReference type="NCBI Taxonomy" id="3115855"/>
    <lineage>
        <taxon>Bacteria</taxon>
        <taxon>Pseudomonadati</taxon>
        <taxon>Pseudomonadota</taxon>
        <taxon>Gammaproteobacteria</taxon>
        <taxon>Pseudomonadales</taxon>
        <taxon>Pseudomonadaceae</taxon>
        <taxon>Pseudomonas</taxon>
    </lineage>
</organism>
<evidence type="ECO:0000259" key="2">
    <source>
        <dbReference type="Pfam" id="PF16220"/>
    </source>
</evidence>
<dbReference type="PANTHER" id="PTHR30273:SF2">
    <property type="entry name" value="PROTEIN FECR"/>
    <property type="match status" value="1"/>
</dbReference>